<feature type="transmembrane region" description="Helical" evidence="11">
    <location>
        <begin position="330"/>
        <end position="352"/>
    </location>
</feature>
<evidence type="ECO:0000256" key="5">
    <source>
        <dbReference type="ARBA" id="ARBA00022475"/>
    </source>
</evidence>
<comment type="subcellular location">
    <subcellularLocation>
        <location evidence="2">Cell inner membrane</location>
        <topology evidence="2">Multi-pass membrane protein</topology>
    </subcellularLocation>
</comment>
<dbReference type="GO" id="GO:0015535">
    <property type="term" value="F:fucose:proton symporter activity"/>
    <property type="evidence" value="ECO:0007669"/>
    <property type="project" value="InterPro"/>
</dbReference>
<comment type="similarity">
    <text evidence="3">Belongs to the major facilitator superfamily. FHS transporter (TC 2.A.1.7) family.</text>
</comment>
<feature type="transmembrane region" description="Helical" evidence="11">
    <location>
        <begin position="240"/>
        <end position="260"/>
    </location>
</feature>
<organism evidence="13 14">
    <name type="scientific">Mucilaginibacter gossypii</name>
    <dbReference type="NCBI Taxonomy" id="551996"/>
    <lineage>
        <taxon>Bacteria</taxon>
        <taxon>Pseudomonadati</taxon>
        <taxon>Bacteroidota</taxon>
        <taxon>Sphingobacteriia</taxon>
        <taxon>Sphingobacteriales</taxon>
        <taxon>Sphingobacteriaceae</taxon>
        <taxon>Mucilaginibacter</taxon>
    </lineage>
</organism>
<dbReference type="SUPFAM" id="SSF103473">
    <property type="entry name" value="MFS general substrate transporter"/>
    <property type="match status" value="1"/>
</dbReference>
<evidence type="ECO:0000256" key="8">
    <source>
        <dbReference type="ARBA" id="ARBA00022692"/>
    </source>
</evidence>
<evidence type="ECO:0000313" key="14">
    <source>
        <dbReference type="Proteomes" id="UP000199705"/>
    </source>
</evidence>
<feature type="domain" description="Major facilitator superfamily (MFS) profile" evidence="12">
    <location>
        <begin position="14"/>
        <end position="418"/>
    </location>
</feature>
<evidence type="ECO:0000256" key="11">
    <source>
        <dbReference type="SAM" id="Phobius"/>
    </source>
</evidence>
<dbReference type="Proteomes" id="UP000199705">
    <property type="component" value="Unassembled WGS sequence"/>
</dbReference>
<name>A0A1G8DVP0_9SPHI</name>
<dbReference type="InterPro" id="IPR050375">
    <property type="entry name" value="MFS_TsgA-like"/>
</dbReference>
<feature type="transmembrane region" description="Helical" evidence="11">
    <location>
        <begin position="198"/>
        <end position="219"/>
    </location>
</feature>
<keyword evidence="10 11" id="KW-0472">Membrane</keyword>
<feature type="transmembrane region" description="Helical" evidence="11">
    <location>
        <begin position="48"/>
        <end position="67"/>
    </location>
</feature>
<keyword evidence="5" id="KW-1003">Cell membrane</keyword>
<feature type="transmembrane region" description="Helical" evidence="11">
    <location>
        <begin position="103"/>
        <end position="121"/>
    </location>
</feature>
<evidence type="ECO:0000256" key="10">
    <source>
        <dbReference type="ARBA" id="ARBA00023136"/>
    </source>
</evidence>
<dbReference type="EMBL" id="FNCG01000011">
    <property type="protein sequence ID" value="SDH61651.1"/>
    <property type="molecule type" value="Genomic_DNA"/>
</dbReference>
<keyword evidence="9 11" id="KW-1133">Transmembrane helix</keyword>
<dbReference type="CDD" id="cd17394">
    <property type="entry name" value="MFS_FucP_like"/>
    <property type="match status" value="1"/>
</dbReference>
<evidence type="ECO:0000256" key="7">
    <source>
        <dbReference type="ARBA" id="ARBA00022597"/>
    </source>
</evidence>
<evidence type="ECO:0000313" key="13">
    <source>
        <dbReference type="EMBL" id="SDH61651.1"/>
    </source>
</evidence>
<dbReference type="GO" id="GO:0055056">
    <property type="term" value="F:D-glucose transmembrane transporter activity"/>
    <property type="evidence" value="ECO:0007669"/>
    <property type="project" value="InterPro"/>
</dbReference>
<dbReference type="RefSeq" id="WP_091171138.1">
    <property type="nucleotide sequence ID" value="NZ_FNCG01000011.1"/>
</dbReference>
<feature type="transmembrane region" description="Helical" evidence="11">
    <location>
        <begin position="12"/>
        <end position="28"/>
    </location>
</feature>
<dbReference type="AlphaFoldDB" id="A0A1G8DVP0"/>
<dbReference type="GO" id="GO:0005354">
    <property type="term" value="F:galactose transmembrane transporter activity"/>
    <property type="evidence" value="ECO:0007669"/>
    <property type="project" value="InterPro"/>
</dbReference>
<dbReference type="Pfam" id="PF07690">
    <property type="entry name" value="MFS_1"/>
    <property type="match status" value="1"/>
</dbReference>
<dbReference type="PROSITE" id="PS50850">
    <property type="entry name" value="MFS"/>
    <property type="match status" value="1"/>
</dbReference>
<dbReference type="InterPro" id="IPR036259">
    <property type="entry name" value="MFS_trans_sf"/>
</dbReference>
<dbReference type="GO" id="GO:0005886">
    <property type="term" value="C:plasma membrane"/>
    <property type="evidence" value="ECO:0007669"/>
    <property type="project" value="UniProtKB-SubCell"/>
</dbReference>
<dbReference type="PANTHER" id="PTHR43702:SF3">
    <property type="entry name" value="PROTEIN TSGA"/>
    <property type="match status" value="1"/>
</dbReference>
<keyword evidence="6" id="KW-0997">Cell inner membrane</keyword>
<dbReference type="GO" id="GO:1904659">
    <property type="term" value="P:D-glucose transmembrane transport"/>
    <property type="evidence" value="ECO:0007669"/>
    <property type="project" value="InterPro"/>
</dbReference>
<dbReference type="InterPro" id="IPR005964">
    <property type="entry name" value="Glc/Gal_transptr_bac"/>
</dbReference>
<keyword evidence="7" id="KW-0762">Sugar transport</keyword>
<feature type="transmembrane region" description="Helical" evidence="11">
    <location>
        <begin position="280"/>
        <end position="299"/>
    </location>
</feature>
<evidence type="ECO:0000256" key="4">
    <source>
        <dbReference type="ARBA" id="ARBA00022448"/>
    </source>
</evidence>
<protein>
    <submittedName>
        <fullName evidence="13">MFS transporter, FHS family, L-fucose permease</fullName>
    </submittedName>
</protein>
<reference evidence="14" key="1">
    <citation type="submission" date="2016-10" db="EMBL/GenBank/DDBJ databases">
        <authorList>
            <person name="Varghese N."/>
            <person name="Submissions S."/>
        </authorList>
    </citation>
    <scope>NUCLEOTIDE SEQUENCE [LARGE SCALE GENOMIC DNA]</scope>
    <source>
        <strain evidence="14">Gh-67</strain>
    </source>
</reference>
<dbReference type="NCBIfam" id="TIGR01272">
    <property type="entry name" value="gluP"/>
    <property type="match status" value="1"/>
</dbReference>
<feature type="transmembrane region" description="Helical" evidence="11">
    <location>
        <begin position="364"/>
        <end position="383"/>
    </location>
</feature>
<dbReference type="InterPro" id="IPR020846">
    <property type="entry name" value="MFS_dom"/>
</dbReference>
<keyword evidence="4" id="KW-0813">Transport</keyword>
<comment type="function">
    <text evidence="1">Intake of glucose and galactose.</text>
</comment>
<accession>A0A1G8DVP0</accession>
<evidence type="ECO:0000256" key="3">
    <source>
        <dbReference type="ARBA" id="ARBA00009120"/>
    </source>
</evidence>
<evidence type="ECO:0000256" key="6">
    <source>
        <dbReference type="ARBA" id="ARBA00022519"/>
    </source>
</evidence>
<dbReference type="Gene3D" id="1.20.1250.20">
    <property type="entry name" value="MFS general substrate transporter like domains"/>
    <property type="match status" value="2"/>
</dbReference>
<dbReference type="InterPro" id="IPR005275">
    <property type="entry name" value="Lfuc_symporter_FucP"/>
</dbReference>
<evidence type="ECO:0000256" key="2">
    <source>
        <dbReference type="ARBA" id="ARBA00004429"/>
    </source>
</evidence>
<keyword evidence="8 11" id="KW-0812">Transmembrane</keyword>
<evidence type="ECO:0000256" key="9">
    <source>
        <dbReference type="ARBA" id="ARBA00022989"/>
    </source>
</evidence>
<dbReference type="PANTHER" id="PTHR43702">
    <property type="entry name" value="L-FUCOSE-PROTON SYMPORTER"/>
    <property type="match status" value="1"/>
</dbReference>
<proteinExistence type="inferred from homology"/>
<dbReference type="NCBIfam" id="TIGR00885">
    <property type="entry name" value="fucP"/>
    <property type="match status" value="1"/>
</dbReference>
<gene>
    <name evidence="13" type="ORF">SAMN05192573_11140</name>
</gene>
<evidence type="ECO:0000259" key="12">
    <source>
        <dbReference type="PROSITE" id="PS50850"/>
    </source>
</evidence>
<dbReference type="STRING" id="551996.SAMN05192573_11140"/>
<evidence type="ECO:0000256" key="1">
    <source>
        <dbReference type="ARBA" id="ARBA00003321"/>
    </source>
</evidence>
<feature type="transmembrane region" description="Helical" evidence="11">
    <location>
        <begin position="79"/>
        <end position="97"/>
    </location>
</feature>
<feature type="transmembrane region" description="Helical" evidence="11">
    <location>
        <begin position="306"/>
        <end position="324"/>
    </location>
</feature>
<dbReference type="InterPro" id="IPR011701">
    <property type="entry name" value="MFS"/>
</dbReference>
<keyword evidence="14" id="KW-1185">Reference proteome</keyword>
<feature type="transmembrane region" description="Helical" evidence="11">
    <location>
        <begin position="389"/>
        <end position="408"/>
    </location>
</feature>
<sequence length="432" mass="46963">MNKINGNASKYLAPLLIVMSLMFFWNLSRNINDVLIPHLKRACQLTDLQSSLIQSAFFGAYFLMALPAGRFIENMGYRAGMLTGLILAAIGAAIFYPAATTRYYPVFLLALFTMASGFAILEVTATPYISKLGDPDHASSRLSLAAAVGSMGATIGPFIGSKFLLHEKDIPAKLIQSFSPEQLKAFLNNEAHLVIPPYLTLAALFIALCVVLYFLKLPVIHEGNNRQKLSGVFKFRHTMLGVLAVFAYLGAEVGVVSFIIRYTKSLNITGITEQKSALFITLYMALVLTGRLLGAFLLKQVKPNKVLTLCSIGAFTLILISVLTGGYLSIISLSIVGLFTSVMYPIIFTLSIKSIGDYTKVASSLLIMGVVGGAIIPPIMGLISDHSGIKMAFIAPLVCYVYVLYYGIKGYMVKNKTYSNESEEPQLTAIGH</sequence>